<feature type="signal peptide" evidence="2">
    <location>
        <begin position="1"/>
        <end position="22"/>
    </location>
</feature>
<dbReference type="InterPro" id="IPR052766">
    <property type="entry name" value="S41A_metabolite_peptidase"/>
</dbReference>
<dbReference type="PANTHER" id="PTHR37049:SF4">
    <property type="entry name" value="RHODANESE DOMAIN-CONTAINING PROTEIN"/>
    <property type="match status" value="1"/>
</dbReference>
<dbReference type="AlphaFoldDB" id="W9CAP8"/>
<proteinExistence type="predicted"/>
<comment type="caution">
    <text evidence="4">The sequence shown here is derived from an EMBL/GenBank/DDBJ whole genome shotgun (WGS) entry which is preliminary data.</text>
</comment>
<feature type="region of interest" description="Disordered" evidence="1">
    <location>
        <begin position="725"/>
        <end position="746"/>
    </location>
</feature>
<evidence type="ECO:0000256" key="1">
    <source>
        <dbReference type="SAM" id="MobiDB-lite"/>
    </source>
</evidence>
<dbReference type="HOGENOM" id="CLU_014251_0_1_1"/>
<dbReference type="OrthoDB" id="27214at2759"/>
<feature type="domain" description="CPAF-like PDZ" evidence="3">
    <location>
        <begin position="173"/>
        <end position="294"/>
    </location>
</feature>
<dbReference type="EMBL" id="AYSA01000350">
    <property type="protein sequence ID" value="ESZ92921.1"/>
    <property type="molecule type" value="Genomic_DNA"/>
</dbReference>
<keyword evidence="2" id="KW-0732">Signal</keyword>
<evidence type="ECO:0000313" key="4">
    <source>
        <dbReference type="EMBL" id="ESZ92921.1"/>
    </source>
</evidence>
<sequence>MRSSNLTPFLAGLVGLSCSCIASTTYGYGHGHNSTTAISTATPTLAACGIVSSLSSIARVATPSATPTVDAKLAHDCLNSVPLNSAAALEYVKGIEPYIEWQSDLVDLKDPPADYFYPPFDVLGKLASVKSNLKKGVYANEYEFQQGLYQVFAPAHDGHFVVYPDLLTSAFEWRRQRSLVSISSDGVEVPKIYLYEDIIAAPSEASEVTKINGVDAVKYVEDWIFQASFNQDSDSAYNTMFYEKAFVAAGVSKGYFSSGGRIRYIYPGSNTTFGFENGTHLITENFANVKGDFTGVTDGNSFYQKFCVPTTTESAEATTVQAPAATIVTATGYPTPVVITNDTIVGGYYLSDPGFEDVAVLSLLAFESDSIAEFQAVTQAFLADAVRDGKTKLIVDLQANGGGYILQGYDEFRQLFPHIVQDGYSRMRESDTFLTISKIISEDIPADYDPNTASSDLIGEYENWFNYRYDYNLTNQPFLTFEDKFAPHVYKGNNYTNLIRWNLDDPLTTVNSTYGMGIEISGYGLLSNLTQPFAAENIVMLYDGYCASTCTIFSEFMRIQAGVKSIAFGGRPSSGAIQGVGGIKGAQVLSFSDIYHYAQVAAASPNATPEDLAILNRLTPIPTDRSTATSVNLRDAILPGNVEDGLPAQYVVEEADCRLYWTAEMITDVEKVWEAAATAAWGGGACIGGAGLSYGKKDVQSKHSRTKEIKPVVNRKKERNTLAMKREENVEKDPLWSARHGRKVIS</sequence>
<keyword evidence="5" id="KW-1185">Reference proteome</keyword>
<dbReference type="Gene3D" id="3.90.226.10">
    <property type="entry name" value="2-enoyl-CoA Hydratase, Chain A, domain 1"/>
    <property type="match status" value="1"/>
</dbReference>
<evidence type="ECO:0000259" key="3">
    <source>
        <dbReference type="Pfam" id="PF23658"/>
    </source>
</evidence>
<dbReference type="InterPro" id="IPR029045">
    <property type="entry name" value="ClpP/crotonase-like_dom_sf"/>
</dbReference>
<dbReference type="PANTHER" id="PTHR37049">
    <property type="entry name" value="PEPTIDASE S41 FAMILY PROTEIN"/>
    <property type="match status" value="1"/>
</dbReference>
<dbReference type="InterPro" id="IPR056186">
    <property type="entry name" value="PDZ_CPAF-rel"/>
</dbReference>
<evidence type="ECO:0000313" key="5">
    <source>
        <dbReference type="Proteomes" id="UP000019487"/>
    </source>
</evidence>
<protein>
    <recommendedName>
        <fullName evidence="3">CPAF-like PDZ domain-containing protein</fullName>
    </recommendedName>
</protein>
<evidence type="ECO:0000256" key="2">
    <source>
        <dbReference type="SAM" id="SignalP"/>
    </source>
</evidence>
<gene>
    <name evidence="4" type="ORF">SBOR_6694</name>
</gene>
<name>W9CAP8_SCLBF</name>
<dbReference type="GO" id="GO:0006508">
    <property type="term" value="P:proteolysis"/>
    <property type="evidence" value="ECO:0007669"/>
    <property type="project" value="InterPro"/>
</dbReference>
<dbReference type="PROSITE" id="PS51257">
    <property type="entry name" value="PROKAR_LIPOPROTEIN"/>
    <property type="match status" value="1"/>
</dbReference>
<reference evidence="4 5" key="1">
    <citation type="journal article" date="2014" name="Genome Announc.">
        <title>Draft genome sequence of Sclerotinia borealis, a psychrophilic plant pathogenic fungus.</title>
        <authorList>
            <person name="Mardanov A.V."/>
            <person name="Beletsky A.V."/>
            <person name="Kadnikov V.V."/>
            <person name="Ignatov A.N."/>
            <person name="Ravin N.V."/>
        </authorList>
    </citation>
    <scope>NUCLEOTIDE SEQUENCE [LARGE SCALE GENOMIC DNA]</scope>
    <source>
        <strain evidence="5">F-4157</strain>
    </source>
</reference>
<dbReference type="SUPFAM" id="SSF52096">
    <property type="entry name" value="ClpP/crotonase"/>
    <property type="match status" value="1"/>
</dbReference>
<accession>W9CAP8</accession>
<dbReference type="GO" id="GO:0008236">
    <property type="term" value="F:serine-type peptidase activity"/>
    <property type="evidence" value="ECO:0007669"/>
    <property type="project" value="InterPro"/>
</dbReference>
<feature type="chain" id="PRO_5004920283" description="CPAF-like PDZ domain-containing protein" evidence="2">
    <location>
        <begin position="23"/>
        <end position="746"/>
    </location>
</feature>
<feature type="compositionally biased region" description="Basic and acidic residues" evidence="1">
    <location>
        <begin position="725"/>
        <end position="734"/>
    </location>
</feature>
<dbReference type="STRING" id="1432307.W9CAP8"/>
<dbReference type="Pfam" id="PF23658">
    <property type="entry name" value="PDZ_CPAF_rel"/>
    <property type="match status" value="1"/>
</dbReference>
<organism evidence="4 5">
    <name type="scientific">Sclerotinia borealis (strain F-4128)</name>
    <dbReference type="NCBI Taxonomy" id="1432307"/>
    <lineage>
        <taxon>Eukaryota</taxon>
        <taxon>Fungi</taxon>
        <taxon>Dikarya</taxon>
        <taxon>Ascomycota</taxon>
        <taxon>Pezizomycotina</taxon>
        <taxon>Leotiomycetes</taxon>
        <taxon>Helotiales</taxon>
        <taxon>Sclerotiniaceae</taxon>
        <taxon>Sclerotinia</taxon>
    </lineage>
</organism>
<dbReference type="Proteomes" id="UP000019487">
    <property type="component" value="Unassembled WGS sequence"/>
</dbReference>